<evidence type="ECO:0000313" key="4">
    <source>
        <dbReference type="EMBL" id="MFE3848011.1"/>
    </source>
</evidence>
<feature type="domain" description="Galactosyltransferase C-terminal" evidence="3">
    <location>
        <begin position="172"/>
        <end position="224"/>
    </location>
</feature>
<dbReference type="EMBL" id="JBHZQA010000004">
    <property type="protein sequence ID" value="MFE3848011.1"/>
    <property type="molecule type" value="Genomic_DNA"/>
</dbReference>
<gene>
    <name evidence="4" type="ORF">ACFX5D_08560</name>
</gene>
<dbReference type="Pfam" id="PF02709">
    <property type="entry name" value="Glyco_transf_7C"/>
    <property type="match status" value="1"/>
</dbReference>
<dbReference type="Pfam" id="PF00535">
    <property type="entry name" value="Glycos_transf_2"/>
    <property type="match status" value="1"/>
</dbReference>
<dbReference type="Proteomes" id="UP001600039">
    <property type="component" value="Unassembled WGS sequence"/>
</dbReference>
<dbReference type="RefSeq" id="WP_379857812.1">
    <property type="nucleotide sequence ID" value="NZ_JBHZQA010000004.1"/>
</dbReference>
<comment type="caution">
    <text evidence="4">The sequence shown here is derived from an EMBL/GenBank/DDBJ whole genome shotgun (WGS) entry which is preliminary data.</text>
</comment>
<name>A0ABW6HLT4_9FLAO</name>
<sequence length="297" mass="34949">MISVVTAYFNRRKLLIRTLDSMKANFGTIDFEFIVVDDCSEEKERLEDLQQIYPFLRVIRLEKSDKWYSNPCIPFNKGFEAAKGDKIILQNPECYHFDNILEYVDQHLKRNDYLSFGCYSLDKKNTDNDALFFDRDAIASLIENNAHIVQTDGGLGWYNHSRYRPSSYHFCTAMMTSDLVDLGGFDPRYALGHGYDDDEFIFRVQQKRMHIKFVDTKKVIHQNHYVKQVTVDEQREKYINVRAARNKSIFANLTKNSFNYRANFISIGSHHQSDQSYVIQIVKNHLLKIAYALKRKF</sequence>
<dbReference type="SUPFAM" id="SSF53448">
    <property type="entry name" value="Nucleotide-diphospho-sugar transferases"/>
    <property type="match status" value="1"/>
</dbReference>
<keyword evidence="5" id="KW-1185">Reference proteome</keyword>
<protein>
    <submittedName>
        <fullName evidence="4">Glycosyltransferase family 2 protein</fullName>
    </submittedName>
</protein>
<organism evidence="4 5">
    <name type="scientific">Flavobacterium fructosi</name>
    <dbReference type="NCBI Taxonomy" id="3230416"/>
    <lineage>
        <taxon>Bacteria</taxon>
        <taxon>Pseudomonadati</taxon>
        <taxon>Bacteroidota</taxon>
        <taxon>Flavobacteriia</taxon>
        <taxon>Flavobacteriales</taxon>
        <taxon>Flavobacteriaceae</taxon>
        <taxon>Flavobacterium</taxon>
    </lineage>
</organism>
<dbReference type="CDD" id="cd00761">
    <property type="entry name" value="Glyco_tranf_GTA_type"/>
    <property type="match status" value="1"/>
</dbReference>
<keyword evidence="1" id="KW-0808">Transferase</keyword>
<dbReference type="InterPro" id="IPR050834">
    <property type="entry name" value="Glycosyltransf_2"/>
</dbReference>
<proteinExistence type="predicted"/>
<accession>A0ABW6HLT4</accession>
<evidence type="ECO:0000256" key="1">
    <source>
        <dbReference type="ARBA" id="ARBA00022679"/>
    </source>
</evidence>
<dbReference type="PANTHER" id="PTHR43685:SF2">
    <property type="entry name" value="GLYCOSYLTRANSFERASE 2-LIKE DOMAIN-CONTAINING PROTEIN"/>
    <property type="match status" value="1"/>
</dbReference>
<reference evidence="4 5" key="1">
    <citation type="submission" date="2024-06" db="EMBL/GenBank/DDBJ databases">
        <title>Flavobacterium spp. isolated from glacier.</title>
        <authorList>
            <person name="Han D."/>
        </authorList>
    </citation>
    <scope>NUCLEOTIDE SEQUENCE [LARGE SCALE GENOMIC DNA]</scope>
    <source>
        <strain evidence="4 5">LB3P45</strain>
    </source>
</reference>
<evidence type="ECO:0000259" key="2">
    <source>
        <dbReference type="Pfam" id="PF00535"/>
    </source>
</evidence>
<feature type="domain" description="Glycosyltransferase 2-like" evidence="2">
    <location>
        <begin position="3"/>
        <end position="116"/>
    </location>
</feature>
<evidence type="ECO:0000313" key="5">
    <source>
        <dbReference type="Proteomes" id="UP001600039"/>
    </source>
</evidence>
<evidence type="ECO:0000259" key="3">
    <source>
        <dbReference type="Pfam" id="PF02709"/>
    </source>
</evidence>
<dbReference type="PANTHER" id="PTHR43685">
    <property type="entry name" value="GLYCOSYLTRANSFERASE"/>
    <property type="match status" value="1"/>
</dbReference>
<dbReference type="InterPro" id="IPR029044">
    <property type="entry name" value="Nucleotide-diphossugar_trans"/>
</dbReference>
<dbReference type="Gene3D" id="3.90.550.10">
    <property type="entry name" value="Spore Coat Polysaccharide Biosynthesis Protein SpsA, Chain A"/>
    <property type="match status" value="1"/>
</dbReference>
<dbReference type="InterPro" id="IPR001173">
    <property type="entry name" value="Glyco_trans_2-like"/>
</dbReference>
<dbReference type="InterPro" id="IPR027791">
    <property type="entry name" value="Galactosyl_T_C"/>
</dbReference>